<name>A0ABQ8S2P1_PERAM</name>
<dbReference type="Proteomes" id="UP001148838">
    <property type="component" value="Unassembled WGS sequence"/>
</dbReference>
<evidence type="ECO:0000313" key="2">
    <source>
        <dbReference type="Proteomes" id="UP001148838"/>
    </source>
</evidence>
<accession>A0ABQ8S2P1</accession>
<proteinExistence type="predicted"/>
<organism evidence="1 2">
    <name type="scientific">Periplaneta americana</name>
    <name type="common">American cockroach</name>
    <name type="synonym">Blatta americana</name>
    <dbReference type="NCBI Taxonomy" id="6978"/>
    <lineage>
        <taxon>Eukaryota</taxon>
        <taxon>Metazoa</taxon>
        <taxon>Ecdysozoa</taxon>
        <taxon>Arthropoda</taxon>
        <taxon>Hexapoda</taxon>
        <taxon>Insecta</taxon>
        <taxon>Pterygota</taxon>
        <taxon>Neoptera</taxon>
        <taxon>Polyneoptera</taxon>
        <taxon>Dictyoptera</taxon>
        <taxon>Blattodea</taxon>
        <taxon>Blattoidea</taxon>
        <taxon>Blattidae</taxon>
        <taxon>Blattinae</taxon>
        <taxon>Periplaneta</taxon>
    </lineage>
</organism>
<reference evidence="1 2" key="1">
    <citation type="journal article" date="2022" name="Allergy">
        <title>Genome assembly and annotation of Periplaneta americana reveal a comprehensive cockroach allergen profile.</title>
        <authorList>
            <person name="Wang L."/>
            <person name="Xiong Q."/>
            <person name="Saelim N."/>
            <person name="Wang L."/>
            <person name="Nong W."/>
            <person name="Wan A.T."/>
            <person name="Shi M."/>
            <person name="Liu X."/>
            <person name="Cao Q."/>
            <person name="Hui J.H.L."/>
            <person name="Sookrung N."/>
            <person name="Leung T.F."/>
            <person name="Tungtrongchitr A."/>
            <person name="Tsui S.K.W."/>
        </authorList>
    </citation>
    <scope>NUCLEOTIDE SEQUENCE [LARGE SCALE GENOMIC DNA]</scope>
    <source>
        <strain evidence="1">PWHHKU_190912</strain>
    </source>
</reference>
<sequence length="308" mass="35775">MDMEKNGTCEVDRIRNEGVLERVGEEGMMLKLIRNRKRNWLRRNCLLKDVLEGMVNGRRVRCRRRYQMIDDINILNLPVHSLHYSYRVLHFNRMMNIAVPGIFVCRLVDRIVYRLDVTNTVDPWTRIPRVALPSPCSSDNITGNVDRNSDEAYHIVSRHRVHVYVSMSVREPTGVQIAMHCQRGTVAWLFNDAVSTTRLFSVDEIGDSEMIFGEMRPRIRQRLPCIHITVGENLGKNPTRKRNHISETHYTMQCLLHCLKTSNATAALDAVRYYAMYYEVIVQVTNEFDIADSSVIRTIQSLVSEELH</sequence>
<evidence type="ECO:0000313" key="1">
    <source>
        <dbReference type="EMBL" id="KAJ4428091.1"/>
    </source>
</evidence>
<gene>
    <name evidence="1" type="ORF">ANN_24105</name>
</gene>
<keyword evidence="2" id="KW-1185">Reference proteome</keyword>
<protein>
    <submittedName>
        <fullName evidence="1">Uncharacterized protein</fullName>
    </submittedName>
</protein>
<dbReference type="EMBL" id="JAJSOF020000037">
    <property type="protein sequence ID" value="KAJ4428091.1"/>
    <property type="molecule type" value="Genomic_DNA"/>
</dbReference>
<comment type="caution">
    <text evidence="1">The sequence shown here is derived from an EMBL/GenBank/DDBJ whole genome shotgun (WGS) entry which is preliminary data.</text>
</comment>